<keyword evidence="2" id="KW-1185">Reference proteome</keyword>
<evidence type="ECO:0000313" key="2">
    <source>
        <dbReference type="Proteomes" id="UP000265768"/>
    </source>
</evidence>
<reference evidence="1 2" key="1">
    <citation type="submission" date="2018-09" db="EMBL/GenBank/DDBJ databases">
        <title>YIM 75507 draft genome.</title>
        <authorList>
            <person name="Tang S."/>
            <person name="Feng Y."/>
        </authorList>
    </citation>
    <scope>NUCLEOTIDE SEQUENCE [LARGE SCALE GENOMIC DNA]</scope>
    <source>
        <strain evidence="1 2">YIM 75507</strain>
    </source>
</reference>
<organism evidence="1 2">
    <name type="scientific">Bailinhaonella thermotolerans</name>
    <dbReference type="NCBI Taxonomy" id="1070861"/>
    <lineage>
        <taxon>Bacteria</taxon>
        <taxon>Bacillati</taxon>
        <taxon>Actinomycetota</taxon>
        <taxon>Actinomycetes</taxon>
        <taxon>Streptosporangiales</taxon>
        <taxon>Streptosporangiaceae</taxon>
        <taxon>Bailinhaonella</taxon>
    </lineage>
</organism>
<sequence length="110" mass="12321">MVPAVEAAEALRGELSGRHGVSCDLSVEWCGCVLLRVYADLVVYCDGRVFRWWAGRLSQGGRPVWAFAHVREVPAAARRIARRRAWLRRTHPLAPALEKEDFDAALARPV</sequence>
<gene>
    <name evidence="1" type="ORF">D5H75_07455</name>
</gene>
<proteinExistence type="predicted"/>
<comment type="caution">
    <text evidence="1">The sequence shown here is derived from an EMBL/GenBank/DDBJ whole genome shotgun (WGS) entry which is preliminary data.</text>
</comment>
<name>A0A3A4AWI4_9ACTN</name>
<dbReference type="OrthoDB" id="3535508at2"/>
<evidence type="ECO:0000313" key="1">
    <source>
        <dbReference type="EMBL" id="RJL34285.1"/>
    </source>
</evidence>
<protein>
    <submittedName>
        <fullName evidence="1">Uncharacterized protein</fullName>
    </submittedName>
</protein>
<accession>A0A3A4AWI4</accession>
<dbReference type="RefSeq" id="WP_119925586.1">
    <property type="nucleotide sequence ID" value="NZ_QZEY01000002.1"/>
</dbReference>
<dbReference type="EMBL" id="QZEY01000002">
    <property type="protein sequence ID" value="RJL34285.1"/>
    <property type="molecule type" value="Genomic_DNA"/>
</dbReference>
<dbReference type="AlphaFoldDB" id="A0A3A4AWI4"/>
<dbReference type="Proteomes" id="UP000265768">
    <property type="component" value="Unassembled WGS sequence"/>
</dbReference>